<dbReference type="GO" id="GO:0004519">
    <property type="term" value="F:endonuclease activity"/>
    <property type="evidence" value="ECO:0007669"/>
    <property type="project" value="InterPro"/>
</dbReference>
<name>A0A1F6BSP8_9BACT</name>
<proteinExistence type="predicted"/>
<dbReference type="Proteomes" id="UP000179324">
    <property type="component" value="Unassembled WGS sequence"/>
</dbReference>
<sequence>MRKRGPKPKGKVKIEWSPNFAYAIGLLATDGNLSPDGRHISFTSKDLELARLFIKCLGIKNTIGRKASGATKEKKYFVVQFGDVNFYRFLLNIGITPRKSLILGSVSIPDRYFADFLRGCLDGDGTFYSYWDPRWKSSFMFYTVFISASRDHIFWLRRRIQDMLGIVGHVTTSRKKNSWYQLKYAKRESLKLLRKLYYDNAVACLTRKREKIEKALGIMGRKL</sequence>
<comment type="caution">
    <text evidence="2">The sequence shown here is derived from an EMBL/GenBank/DDBJ whole genome shotgun (WGS) entry which is preliminary data.</text>
</comment>
<organism evidence="2 3">
    <name type="scientific">Candidatus Jorgensenbacteria bacterium GWC1_48_12</name>
    <dbReference type="NCBI Taxonomy" id="1798469"/>
    <lineage>
        <taxon>Bacteria</taxon>
        <taxon>Candidatus Joergenseniibacteriota</taxon>
    </lineage>
</organism>
<evidence type="ECO:0000313" key="3">
    <source>
        <dbReference type="Proteomes" id="UP000179324"/>
    </source>
</evidence>
<dbReference type="EMBL" id="MFKI01000009">
    <property type="protein sequence ID" value="OGG39557.1"/>
    <property type="molecule type" value="Genomic_DNA"/>
</dbReference>
<dbReference type="InterPro" id="IPR004860">
    <property type="entry name" value="LAGLIDADG_dom"/>
</dbReference>
<dbReference type="Pfam" id="PF14528">
    <property type="entry name" value="LAGLIDADG_3"/>
    <property type="match status" value="1"/>
</dbReference>
<dbReference type="AlphaFoldDB" id="A0A1F6BSP8"/>
<accession>A0A1F6BSP8</accession>
<evidence type="ECO:0000313" key="2">
    <source>
        <dbReference type="EMBL" id="OGG39557.1"/>
    </source>
</evidence>
<gene>
    <name evidence="2" type="ORF">A2127_00500</name>
</gene>
<dbReference type="Gene3D" id="3.10.28.10">
    <property type="entry name" value="Homing endonucleases"/>
    <property type="match status" value="1"/>
</dbReference>
<dbReference type="InterPro" id="IPR027434">
    <property type="entry name" value="Homing_endonucl"/>
</dbReference>
<dbReference type="SUPFAM" id="SSF55608">
    <property type="entry name" value="Homing endonucleases"/>
    <property type="match status" value="2"/>
</dbReference>
<protein>
    <recommendedName>
        <fullName evidence="1">Homing endonuclease LAGLIDADG domain-containing protein</fullName>
    </recommendedName>
</protein>
<evidence type="ECO:0000259" key="1">
    <source>
        <dbReference type="Pfam" id="PF14528"/>
    </source>
</evidence>
<reference evidence="2 3" key="1">
    <citation type="journal article" date="2016" name="Nat. Commun.">
        <title>Thousands of microbial genomes shed light on interconnected biogeochemical processes in an aquifer system.</title>
        <authorList>
            <person name="Anantharaman K."/>
            <person name="Brown C.T."/>
            <person name="Hug L.A."/>
            <person name="Sharon I."/>
            <person name="Castelle C.J."/>
            <person name="Probst A.J."/>
            <person name="Thomas B.C."/>
            <person name="Singh A."/>
            <person name="Wilkins M.J."/>
            <person name="Karaoz U."/>
            <person name="Brodie E.L."/>
            <person name="Williams K.H."/>
            <person name="Hubbard S.S."/>
            <person name="Banfield J.F."/>
        </authorList>
    </citation>
    <scope>NUCLEOTIDE SEQUENCE [LARGE SCALE GENOMIC DNA]</scope>
</reference>
<feature type="domain" description="Homing endonuclease LAGLIDADG" evidence="1">
    <location>
        <begin position="20"/>
        <end position="94"/>
    </location>
</feature>